<dbReference type="Proteomes" id="UP000186136">
    <property type="component" value="Unassembled WGS sequence"/>
</dbReference>
<dbReference type="EMBL" id="BDGI01000127">
    <property type="protein sequence ID" value="GAV29575.1"/>
    <property type="molecule type" value="Genomic_DNA"/>
</dbReference>
<dbReference type="AlphaFoldDB" id="A0A1Q2YJ77"/>
<keyword evidence="2" id="KW-1185">Reference proteome</keyword>
<evidence type="ECO:0000313" key="2">
    <source>
        <dbReference type="Proteomes" id="UP000186136"/>
    </source>
</evidence>
<gene>
    <name evidence="1" type="ORF">PMKS-003076</name>
</gene>
<organism evidence="1 2">
    <name type="scientific">Pichia membranifaciens</name>
    <dbReference type="NCBI Taxonomy" id="4926"/>
    <lineage>
        <taxon>Eukaryota</taxon>
        <taxon>Fungi</taxon>
        <taxon>Dikarya</taxon>
        <taxon>Ascomycota</taxon>
        <taxon>Saccharomycotina</taxon>
        <taxon>Pichiomycetes</taxon>
        <taxon>Pichiales</taxon>
        <taxon>Pichiaceae</taxon>
        <taxon>Pichia</taxon>
    </lineage>
</organism>
<protein>
    <submittedName>
        <fullName evidence="1">Uncharacterized protein</fullName>
    </submittedName>
</protein>
<reference evidence="1 2" key="1">
    <citation type="submission" date="2016-08" db="EMBL/GenBank/DDBJ databases">
        <title>Whole genome shotgun sequence of Pichia membranifaciens KS47-1.</title>
        <authorList>
            <person name="Konishi M."/>
            <person name="Ishida M."/>
            <person name="Arakawa T."/>
            <person name="Kato Y."/>
            <person name="Horiuchi J."/>
        </authorList>
    </citation>
    <scope>NUCLEOTIDE SEQUENCE [LARGE SCALE GENOMIC DNA]</scope>
    <source>
        <strain evidence="1 2">KS47-1</strain>
    </source>
</reference>
<dbReference type="OrthoDB" id="3991664at2759"/>
<name>A0A1Q2YJ77_9ASCO</name>
<sequence>MQPTLPPKPHQNQQEQPSLETQLNGLMIDDNLSNRTDLPFKIISSDFTVRLFTQRDGNSLNVPLPSYFEYITNAKLKELIQNEELLSGYLLSLYKEEFIDLKRELYAVIESQKQTALELTNSYQDSEDGLLNKAIALDSQLKEYDSKLKAFDHLQIEMYDTLNGLSSKSIAKHFSDRAATNEANCSELLNNASVSEDKLSSKQLEQLLHDYTTQRYEWHKNKECVSKLEHQRVMGLE</sequence>
<comment type="caution">
    <text evidence="1">The sequence shown here is derived from an EMBL/GenBank/DDBJ whole genome shotgun (WGS) entry which is preliminary data.</text>
</comment>
<evidence type="ECO:0000313" key="1">
    <source>
        <dbReference type="EMBL" id="GAV29575.1"/>
    </source>
</evidence>
<proteinExistence type="predicted"/>
<accession>A0A1Q2YJ77</accession>